<sequence>MLANVIRMHRLRLGLTQDELATGTGLSARHLRDLEAGRITAPRQATLRLLADAFALQGDERERFYAAARSEGKAVVGPGPAQLPRDVDGFAGRCQEIDQLDALLTRSRDRGATVVISAVCGAAGVGKTALALHWSHRVRRDFPDGQLYVNLRGFDPDGAPMTPGEAVRGFLDVLDVPAKSVPADLPQQSALYRSVLAGRRMLILLDNASDAAQVRPLLPASAGCLVVVTSRNQLTGLIASEGAHPLNLDLLTPAEAEELLVHRLGKQRVAAEPEATDEIIIRCARLPLALTIVAARAAMHPGFTLAALAAQLRQTTGTLDAFAVEDAVTDVRTVFSWSYQRLSDPAAKLFRLLGSHRGPDLSAPAAASLTGVGVEQVSLLLAELAHACLVTEHTPSRYTLHDLLRSYASELGHAGDNPETRSAAIGRLFDHYLHSGVHAALLVDPQRDPITPTPHGSGVTPETMTGRDEAMEWFAAERPTLLAAVCHAADAGEDTHTWQLAWTLVTFLDRSGHWHDWVAVQQAALAAASRLGELGRQADAHRSLAVAFARLGRDDEAHDHHRCALAGYEALGDHLGQAHTHHVVAQLHVRVGQWQEALSHTERALHLHRQIDHLSGQARALNNIGWLQAQLGDHRMALTYCEQALALHCQIGDRSGEAATRDSLGQAHAKLGNHEQAAVCYHHALTLMRDLGLRYQQADTLHHLGDSRAEVGDSEAAHDIWRQALAIFEQLGHEDAEAVRAKVLRASI</sequence>
<dbReference type="SUPFAM" id="SSF52540">
    <property type="entry name" value="P-loop containing nucleoside triphosphate hydrolases"/>
    <property type="match status" value="1"/>
</dbReference>
<dbReference type="SUPFAM" id="SSF47413">
    <property type="entry name" value="lambda repressor-like DNA-binding domains"/>
    <property type="match status" value="1"/>
</dbReference>
<dbReference type="CDD" id="cd00093">
    <property type="entry name" value="HTH_XRE"/>
    <property type="match status" value="1"/>
</dbReference>
<dbReference type="InterPro" id="IPR010982">
    <property type="entry name" value="Lambda_DNA-bd_dom_sf"/>
</dbReference>
<dbReference type="InterPro" id="IPR019734">
    <property type="entry name" value="TPR_rpt"/>
</dbReference>
<name>A0A8J3Q3G3_9ACTN</name>
<dbReference type="PROSITE" id="PS50943">
    <property type="entry name" value="HTH_CROC1"/>
    <property type="match status" value="1"/>
</dbReference>
<dbReference type="Gene3D" id="1.25.40.10">
    <property type="entry name" value="Tetratricopeptide repeat domain"/>
    <property type="match status" value="1"/>
</dbReference>
<dbReference type="Pfam" id="PF13560">
    <property type="entry name" value="HTH_31"/>
    <property type="match status" value="1"/>
</dbReference>
<organism evidence="2 3">
    <name type="scientific">Rhizocola hellebori</name>
    <dbReference type="NCBI Taxonomy" id="1392758"/>
    <lineage>
        <taxon>Bacteria</taxon>
        <taxon>Bacillati</taxon>
        <taxon>Actinomycetota</taxon>
        <taxon>Actinomycetes</taxon>
        <taxon>Micromonosporales</taxon>
        <taxon>Micromonosporaceae</taxon>
        <taxon>Rhizocola</taxon>
    </lineage>
</organism>
<dbReference type="SUPFAM" id="SSF48452">
    <property type="entry name" value="TPR-like"/>
    <property type="match status" value="2"/>
</dbReference>
<evidence type="ECO:0000313" key="2">
    <source>
        <dbReference type="EMBL" id="GIH02691.1"/>
    </source>
</evidence>
<reference evidence="2" key="1">
    <citation type="submission" date="2021-01" db="EMBL/GenBank/DDBJ databases">
        <title>Whole genome shotgun sequence of Rhizocola hellebori NBRC 109834.</title>
        <authorList>
            <person name="Komaki H."/>
            <person name="Tamura T."/>
        </authorList>
    </citation>
    <scope>NUCLEOTIDE SEQUENCE</scope>
    <source>
        <strain evidence="2">NBRC 109834</strain>
    </source>
</reference>
<proteinExistence type="predicted"/>
<protein>
    <recommendedName>
        <fullName evidence="1">HTH cro/C1-type domain-containing protein</fullName>
    </recommendedName>
</protein>
<feature type="domain" description="HTH cro/C1-type" evidence="1">
    <location>
        <begin position="6"/>
        <end position="61"/>
    </location>
</feature>
<dbReference type="PANTHER" id="PTHR47691:SF3">
    <property type="entry name" value="HTH-TYPE TRANSCRIPTIONAL REGULATOR RV0890C-RELATED"/>
    <property type="match status" value="1"/>
</dbReference>
<dbReference type="Proteomes" id="UP000612899">
    <property type="component" value="Unassembled WGS sequence"/>
</dbReference>
<dbReference type="SMART" id="SM00530">
    <property type="entry name" value="HTH_XRE"/>
    <property type="match status" value="1"/>
</dbReference>
<dbReference type="EMBL" id="BONY01000003">
    <property type="protein sequence ID" value="GIH02691.1"/>
    <property type="molecule type" value="Genomic_DNA"/>
</dbReference>
<evidence type="ECO:0000259" key="1">
    <source>
        <dbReference type="PROSITE" id="PS50943"/>
    </source>
</evidence>
<dbReference type="InterPro" id="IPR001387">
    <property type="entry name" value="Cro/C1-type_HTH"/>
</dbReference>
<dbReference type="AlphaFoldDB" id="A0A8J3Q3G3"/>
<dbReference type="SMART" id="SM00028">
    <property type="entry name" value="TPR"/>
    <property type="match status" value="5"/>
</dbReference>
<dbReference type="InterPro" id="IPR011990">
    <property type="entry name" value="TPR-like_helical_dom_sf"/>
</dbReference>
<dbReference type="Pfam" id="PF13424">
    <property type="entry name" value="TPR_12"/>
    <property type="match status" value="2"/>
</dbReference>
<dbReference type="InterPro" id="IPR027417">
    <property type="entry name" value="P-loop_NTPase"/>
</dbReference>
<accession>A0A8J3Q3G3</accession>
<dbReference type="Gene3D" id="3.40.50.300">
    <property type="entry name" value="P-loop containing nucleotide triphosphate hydrolases"/>
    <property type="match status" value="1"/>
</dbReference>
<comment type="caution">
    <text evidence="2">The sequence shown here is derived from an EMBL/GenBank/DDBJ whole genome shotgun (WGS) entry which is preliminary data.</text>
</comment>
<dbReference type="PANTHER" id="PTHR47691">
    <property type="entry name" value="REGULATOR-RELATED"/>
    <property type="match status" value="1"/>
</dbReference>
<dbReference type="Gene3D" id="1.10.260.40">
    <property type="entry name" value="lambda repressor-like DNA-binding domains"/>
    <property type="match status" value="1"/>
</dbReference>
<gene>
    <name evidence="2" type="ORF">Rhe02_07580</name>
</gene>
<dbReference type="GO" id="GO:0043531">
    <property type="term" value="F:ADP binding"/>
    <property type="evidence" value="ECO:0007669"/>
    <property type="project" value="InterPro"/>
</dbReference>
<evidence type="ECO:0000313" key="3">
    <source>
        <dbReference type="Proteomes" id="UP000612899"/>
    </source>
</evidence>
<dbReference type="PRINTS" id="PR00364">
    <property type="entry name" value="DISEASERSIST"/>
</dbReference>
<dbReference type="GO" id="GO:0003677">
    <property type="term" value="F:DNA binding"/>
    <property type="evidence" value="ECO:0007669"/>
    <property type="project" value="InterPro"/>
</dbReference>
<keyword evidence="3" id="KW-1185">Reference proteome</keyword>